<evidence type="ECO:0000313" key="2">
    <source>
        <dbReference type="Proteomes" id="UP000028623"/>
    </source>
</evidence>
<dbReference type="EMBL" id="JPLY01000003">
    <property type="protein sequence ID" value="KFC22349.1"/>
    <property type="molecule type" value="Genomic_DNA"/>
</dbReference>
<sequence length="59" mass="6747">MTSIILFIQFAGKATAEFTIHSVKLKKGREPDIPSKLFCSEKRRTLDFGIAFCKKAKWL</sequence>
<gene>
    <name evidence="1" type="ORF">IO89_10465</name>
</gene>
<proteinExistence type="predicted"/>
<name>A0A085BIQ4_9FLAO</name>
<dbReference type="AlphaFoldDB" id="A0A085BIQ4"/>
<keyword evidence="2" id="KW-1185">Reference proteome</keyword>
<evidence type="ECO:0000313" key="1">
    <source>
        <dbReference type="EMBL" id="KFC22349.1"/>
    </source>
</evidence>
<organism evidence="1 2">
    <name type="scientific">Epilithonimonas lactis</name>
    <dbReference type="NCBI Taxonomy" id="421072"/>
    <lineage>
        <taxon>Bacteria</taxon>
        <taxon>Pseudomonadati</taxon>
        <taxon>Bacteroidota</taxon>
        <taxon>Flavobacteriia</taxon>
        <taxon>Flavobacteriales</taxon>
        <taxon>Weeksellaceae</taxon>
        <taxon>Chryseobacterium group</taxon>
        <taxon>Epilithonimonas</taxon>
    </lineage>
</organism>
<dbReference type="eggNOG" id="ENOG5034BYP">
    <property type="taxonomic scope" value="Bacteria"/>
</dbReference>
<dbReference type="Proteomes" id="UP000028623">
    <property type="component" value="Unassembled WGS sequence"/>
</dbReference>
<reference evidence="1 2" key="1">
    <citation type="submission" date="2014-07" db="EMBL/GenBank/DDBJ databases">
        <title>Epilithonimonas lactis LMG 22401 Genome.</title>
        <authorList>
            <person name="Pipes S.E."/>
            <person name="Stropko S.J."/>
        </authorList>
    </citation>
    <scope>NUCLEOTIDE SEQUENCE [LARGE SCALE GENOMIC DNA]</scope>
    <source>
        <strain evidence="1 2">LMG 24401</strain>
    </source>
</reference>
<protein>
    <submittedName>
        <fullName evidence="1">Uncharacterized protein</fullName>
    </submittedName>
</protein>
<comment type="caution">
    <text evidence="1">The sequence shown here is derived from an EMBL/GenBank/DDBJ whole genome shotgun (WGS) entry which is preliminary data.</text>
</comment>
<accession>A0A085BIQ4</accession>